<accession>A0A2N9IQ36</accession>
<evidence type="ECO:0008006" key="8">
    <source>
        <dbReference type="Google" id="ProtNLM"/>
    </source>
</evidence>
<keyword evidence="5" id="KW-0496">Mitochondrion</keyword>
<gene>
    <name evidence="7" type="ORF">FSB_LOCUS54510</name>
</gene>
<feature type="repeat" description="PPR" evidence="6">
    <location>
        <begin position="135"/>
        <end position="169"/>
    </location>
</feature>
<organism evidence="7">
    <name type="scientific">Fagus sylvatica</name>
    <name type="common">Beechnut</name>
    <dbReference type="NCBI Taxonomy" id="28930"/>
    <lineage>
        <taxon>Eukaryota</taxon>
        <taxon>Viridiplantae</taxon>
        <taxon>Streptophyta</taxon>
        <taxon>Embryophyta</taxon>
        <taxon>Tracheophyta</taxon>
        <taxon>Spermatophyta</taxon>
        <taxon>Magnoliopsida</taxon>
        <taxon>eudicotyledons</taxon>
        <taxon>Gunneridae</taxon>
        <taxon>Pentapetalae</taxon>
        <taxon>rosids</taxon>
        <taxon>fabids</taxon>
        <taxon>Fagales</taxon>
        <taxon>Fagaceae</taxon>
        <taxon>Fagus</taxon>
    </lineage>
</organism>
<dbReference type="GO" id="GO:0003729">
    <property type="term" value="F:mRNA binding"/>
    <property type="evidence" value="ECO:0007669"/>
    <property type="project" value="UniProtKB-ARBA"/>
</dbReference>
<reference evidence="7" key="1">
    <citation type="submission" date="2018-02" db="EMBL/GenBank/DDBJ databases">
        <authorList>
            <person name="Cohen D.B."/>
            <person name="Kent A.D."/>
        </authorList>
    </citation>
    <scope>NUCLEOTIDE SEQUENCE</scope>
</reference>
<keyword evidence="3" id="KW-0677">Repeat</keyword>
<dbReference type="PROSITE" id="PS51375">
    <property type="entry name" value="PPR"/>
    <property type="match status" value="1"/>
</dbReference>
<evidence type="ECO:0000256" key="3">
    <source>
        <dbReference type="ARBA" id="ARBA00022737"/>
    </source>
</evidence>
<dbReference type="EMBL" id="OIVN01006160">
    <property type="protein sequence ID" value="SPD26628.1"/>
    <property type="molecule type" value="Genomic_DNA"/>
</dbReference>
<dbReference type="Pfam" id="PF01535">
    <property type="entry name" value="PPR"/>
    <property type="match status" value="1"/>
</dbReference>
<keyword evidence="4" id="KW-0809">Transit peptide</keyword>
<dbReference type="GO" id="GO:0005739">
    <property type="term" value="C:mitochondrion"/>
    <property type="evidence" value="ECO:0007669"/>
    <property type="project" value="UniProtKB-SubCell"/>
</dbReference>
<evidence type="ECO:0000256" key="4">
    <source>
        <dbReference type="ARBA" id="ARBA00022946"/>
    </source>
</evidence>
<evidence type="ECO:0000313" key="7">
    <source>
        <dbReference type="EMBL" id="SPD26628.1"/>
    </source>
</evidence>
<dbReference type="FunFam" id="1.25.40.10:FF:000618">
    <property type="entry name" value="Pentatricopeptide repeat-containing protein mitochondrial"/>
    <property type="match status" value="1"/>
</dbReference>
<dbReference type="Gene3D" id="1.25.40.10">
    <property type="entry name" value="Tetratricopeptide repeat domain"/>
    <property type="match status" value="2"/>
</dbReference>
<evidence type="ECO:0000256" key="5">
    <source>
        <dbReference type="ARBA" id="ARBA00023128"/>
    </source>
</evidence>
<dbReference type="PANTHER" id="PTHR45717:SF8">
    <property type="entry name" value="OS01G0301000 PROTEIN"/>
    <property type="match status" value="1"/>
</dbReference>
<dbReference type="InterPro" id="IPR002885">
    <property type="entry name" value="PPR_rpt"/>
</dbReference>
<evidence type="ECO:0000256" key="1">
    <source>
        <dbReference type="ARBA" id="ARBA00004173"/>
    </source>
</evidence>
<protein>
    <recommendedName>
        <fullName evidence="8">Pentacotripeptide-repeat region of PRORP domain-containing protein</fullName>
    </recommendedName>
</protein>
<dbReference type="PANTHER" id="PTHR45717">
    <property type="entry name" value="OS12G0527900 PROTEIN"/>
    <property type="match status" value="1"/>
</dbReference>
<sequence length="558" mass="63880">MNLWRMNASRWIGLGGWVVRHLSTGMELAKNQRKPEKLYQRLSAMGATGESVAETLNGYISEGNSVKKITLGTCVKSLRKYHRFQHAIEVMEWMELRRIMYSSVDHALRLDLIYKTKGISAAEDYFNGLPPVAKDPSTYGALLNCYCKESMEEKALSLFKIMDELNFVSSDLVFNNLMSLYMRMNQPEKVPPLVEEMKQRNIPLGAFTYNLWMNSYASLNDIEEVERVLSEDENNPNLTTYSNLAAIYVNGGLFEKPESALKKLEEAMKPPKHEAYHFLIGLYAGTNNSGEINWVMNSLKSVFGTTNNMSNLLVMLQALRKPPKRETYHFLINFYAVTNNLGEVNRVWNSLKSAFQTTNNMSYLVMLQALRKLKDVDGLTNCYKEWESSCSSYDVSLANVAISAYLSQDMYKEAALIFDDAIKRCKGPFFLAREMFMVYFLKTRQVDWALSHLKAAVSEVEDEEWRPAPETATAFLEYFEGEKDVDGAEEFCRVLKTFNCLTPNIYHLLLKTYIAAGELAPEMRQRLKEDHIEISVVLENLLESPNFSLLERSVDQMG</sequence>
<dbReference type="NCBIfam" id="TIGR00756">
    <property type="entry name" value="PPR"/>
    <property type="match status" value="1"/>
</dbReference>
<dbReference type="FunFam" id="1.25.40.10:FF:000385">
    <property type="entry name" value="Pentatricopeptide repeat-containing protein mitochondrial"/>
    <property type="match status" value="1"/>
</dbReference>
<evidence type="ECO:0000256" key="6">
    <source>
        <dbReference type="PROSITE-ProRule" id="PRU00708"/>
    </source>
</evidence>
<dbReference type="AlphaFoldDB" id="A0A2N9IQ36"/>
<evidence type="ECO:0000256" key="2">
    <source>
        <dbReference type="ARBA" id="ARBA00007626"/>
    </source>
</evidence>
<name>A0A2N9IQ36_FAGSY</name>
<proteinExistence type="inferred from homology"/>
<comment type="subcellular location">
    <subcellularLocation>
        <location evidence="1">Mitochondrion</location>
    </subcellularLocation>
</comment>
<dbReference type="InterPro" id="IPR011990">
    <property type="entry name" value="TPR-like_helical_dom_sf"/>
</dbReference>
<comment type="similarity">
    <text evidence="2">Belongs to the PPR family. P subfamily.</text>
</comment>
<dbReference type="Pfam" id="PF13041">
    <property type="entry name" value="PPR_2"/>
    <property type="match status" value="1"/>
</dbReference>